<gene>
    <name evidence="6" type="ORF">KL86DYS2_10718</name>
</gene>
<comment type="similarity">
    <text evidence="1">Belongs to the glycosyltransferase 2 family.</text>
</comment>
<feature type="transmembrane region" description="Helical" evidence="4">
    <location>
        <begin position="317"/>
        <end position="334"/>
    </location>
</feature>
<keyword evidence="4" id="KW-0472">Membrane</keyword>
<accession>A0A212J4J6</accession>
<evidence type="ECO:0000256" key="4">
    <source>
        <dbReference type="SAM" id="Phobius"/>
    </source>
</evidence>
<keyword evidence="4" id="KW-1133">Transmembrane helix</keyword>
<dbReference type="PANTHER" id="PTHR43685:SF5">
    <property type="entry name" value="GLYCOSYLTRANSFERASE EPSE-RELATED"/>
    <property type="match status" value="1"/>
</dbReference>
<dbReference type="InterPro" id="IPR050834">
    <property type="entry name" value="Glycosyltransf_2"/>
</dbReference>
<sequence>MTKTPTISVILPVYNAERYLYDSINSILNQTYADFELIVINDGSTDASKEIINKIDDSRLVYIENEKNLGLIETLNKGLYLAKGKYIARMDADDISMPNRFEVQVNFLERNNGYIICSANRIAFSEECDKKHISKLPIDDLAIRLHSIFSTPFTHPCTMFLKDVIIKNELHYDSEYKYAEDYEFWINVLKYGKGYNIIQPLLYYRNTPNSQTFLGTSSKLLRKNTISKIQQKALAINGIELKGKELDLQYILSLSEHIRGLDFNEFSVKYIKNYFQILFNKLARLEKYPGSLIYKSLGERYFKILVFNIKKMRILDAIYFIFSPFFIYGFISYLKKKADE</sequence>
<name>A0A212J4J6_9BACT</name>
<proteinExistence type="inferred from homology"/>
<dbReference type="SUPFAM" id="SSF53448">
    <property type="entry name" value="Nucleotide-diphospho-sugar transferases"/>
    <property type="match status" value="1"/>
</dbReference>
<protein>
    <recommendedName>
        <fullName evidence="5">Glycosyltransferase 2-like domain-containing protein</fullName>
    </recommendedName>
</protein>
<organism evidence="6">
    <name type="scientific">uncultured Dysgonomonas sp</name>
    <dbReference type="NCBI Taxonomy" id="206096"/>
    <lineage>
        <taxon>Bacteria</taxon>
        <taxon>Pseudomonadati</taxon>
        <taxon>Bacteroidota</taxon>
        <taxon>Bacteroidia</taxon>
        <taxon>Bacteroidales</taxon>
        <taxon>Dysgonomonadaceae</taxon>
        <taxon>Dysgonomonas</taxon>
        <taxon>environmental samples</taxon>
    </lineage>
</organism>
<dbReference type="Gene3D" id="3.90.550.10">
    <property type="entry name" value="Spore Coat Polysaccharide Biosynthesis Protein SpsA, Chain A"/>
    <property type="match status" value="1"/>
</dbReference>
<reference evidence="6" key="1">
    <citation type="submission" date="2016-04" db="EMBL/GenBank/DDBJ databases">
        <authorList>
            <person name="Evans L.H."/>
            <person name="Alamgir A."/>
            <person name="Owens N."/>
            <person name="Weber N.D."/>
            <person name="Virtaneva K."/>
            <person name="Barbian K."/>
            <person name="Babar A."/>
            <person name="Rosenke K."/>
        </authorList>
    </citation>
    <scope>NUCLEOTIDE SEQUENCE</scope>
    <source>
        <strain evidence="6">86-2</strain>
    </source>
</reference>
<evidence type="ECO:0000313" key="6">
    <source>
        <dbReference type="EMBL" id="SBV94381.1"/>
    </source>
</evidence>
<keyword evidence="3" id="KW-0808">Transferase</keyword>
<evidence type="ECO:0000256" key="2">
    <source>
        <dbReference type="ARBA" id="ARBA00022676"/>
    </source>
</evidence>
<dbReference type="EMBL" id="FLUL01000001">
    <property type="protein sequence ID" value="SBV94381.1"/>
    <property type="molecule type" value="Genomic_DNA"/>
</dbReference>
<keyword evidence="2" id="KW-0328">Glycosyltransferase</keyword>
<dbReference type="RefSeq" id="WP_296947215.1">
    <property type="nucleotide sequence ID" value="NZ_LT599021.1"/>
</dbReference>
<keyword evidence="4" id="KW-0812">Transmembrane</keyword>
<dbReference type="Pfam" id="PF00535">
    <property type="entry name" value="Glycos_transf_2"/>
    <property type="match status" value="1"/>
</dbReference>
<feature type="domain" description="Glycosyltransferase 2-like" evidence="5">
    <location>
        <begin position="8"/>
        <end position="161"/>
    </location>
</feature>
<evidence type="ECO:0000256" key="1">
    <source>
        <dbReference type="ARBA" id="ARBA00006739"/>
    </source>
</evidence>
<evidence type="ECO:0000259" key="5">
    <source>
        <dbReference type="Pfam" id="PF00535"/>
    </source>
</evidence>
<evidence type="ECO:0000256" key="3">
    <source>
        <dbReference type="ARBA" id="ARBA00022679"/>
    </source>
</evidence>
<dbReference type="InterPro" id="IPR029044">
    <property type="entry name" value="Nucleotide-diphossugar_trans"/>
</dbReference>
<dbReference type="AlphaFoldDB" id="A0A212J4J6"/>
<dbReference type="GO" id="GO:0016757">
    <property type="term" value="F:glycosyltransferase activity"/>
    <property type="evidence" value="ECO:0007669"/>
    <property type="project" value="UniProtKB-KW"/>
</dbReference>
<dbReference type="InterPro" id="IPR001173">
    <property type="entry name" value="Glyco_trans_2-like"/>
</dbReference>
<dbReference type="PANTHER" id="PTHR43685">
    <property type="entry name" value="GLYCOSYLTRANSFERASE"/>
    <property type="match status" value="1"/>
</dbReference>